<dbReference type="InterPro" id="IPR003501">
    <property type="entry name" value="PTS_EIIB_2/3"/>
</dbReference>
<name>A0A9D1EHT7_9FIRM</name>
<dbReference type="InterPro" id="IPR036095">
    <property type="entry name" value="PTS_EIIB-like_sf"/>
</dbReference>
<dbReference type="AlphaFoldDB" id="A0A9D1EHT7"/>
<sequence length="100" mass="10952">MAIQNPKILVCCMNGAGSSLMLKMTVQKVLDKLGIQAEKVYHCALAEGEAAAEDYDVVLCAENFIPSFKKAEEKGVQVIGLQNVMSVQEIEQKLKEHEIA</sequence>
<accession>A0A9D1EHT7</accession>
<dbReference type="GO" id="GO:0008982">
    <property type="term" value="F:protein-N(PI)-phosphohistidine-sugar phosphotransferase activity"/>
    <property type="evidence" value="ECO:0007669"/>
    <property type="project" value="InterPro"/>
</dbReference>
<comment type="caution">
    <text evidence="3">The sequence shown here is derived from an EMBL/GenBank/DDBJ whole genome shotgun (WGS) entry which is preliminary data.</text>
</comment>
<reference evidence="3" key="1">
    <citation type="submission" date="2020-10" db="EMBL/GenBank/DDBJ databases">
        <authorList>
            <person name="Gilroy R."/>
        </authorList>
    </citation>
    <scope>NUCLEOTIDE SEQUENCE</scope>
    <source>
        <strain evidence="3">ChiSxjej1B13-7041</strain>
    </source>
</reference>
<evidence type="ECO:0000313" key="3">
    <source>
        <dbReference type="EMBL" id="HIR92313.1"/>
    </source>
</evidence>
<reference evidence="3" key="2">
    <citation type="journal article" date="2021" name="PeerJ">
        <title>Extensive microbial diversity within the chicken gut microbiome revealed by metagenomics and culture.</title>
        <authorList>
            <person name="Gilroy R."/>
            <person name="Ravi A."/>
            <person name="Getino M."/>
            <person name="Pursley I."/>
            <person name="Horton D.L."/>
            <person name="Alikhan N.F."/>
            <person name="Baker D."/>
            <person name="Gharbi K."/>
            <person name="Hall N."/>
            <person name="Watson M."/>
            <person name="Adriaenssens E.M."/>
            <person name="Foster-Nyarko E."/>
            <person name="Jarju S."/>
            <person name="Secka A."/>
            <person name="Antonio M."/>
            <person name="Oren A."/>
            <person name="Chaudhuri R.R."/>
            <person name="La Ragione R."/>
            <person name="Hildebrand F."/>
            <person name="Pallen M.J."/>
        </authorList>
    </citation>
    <scope>NUCLEOTIDE SEQUENCE</scope>
    <source>
        <strain evidence="3">ChiSxjej1B13-7041</strain>
    </source>
</reference>
<keyword evidence="3" id="KW-0813">Transport</keyword>
<proteinExistence type="predicted"/>
<dbReference type="Pfam" id="PF02302">
    <property type="entry name" value="PTS_IIB"/>
    <property type="match status" value="1"/>
</dbReference>
<dbReference type="GO" id="GO:0009401">
    <property type="term" value="P:phosphoenolpyruvate-dependent sugar phosphotransferase system"/>
    <property type="evidence" value="ECO:0007669"/>
    <property type="project" value="InterPro"/>
</dbReference>
<dbReference type="PROSITE" id="PS51099">
    <property type="entry name" value="PTS_EIIB_TYPE_2"/>
    <property type="match status" value="1"/>
</dbReference>
<dbReference type="Gene3D" id="3.40.50.2300">
    <property type="match status" value="1"/>
</dbReference>
<dbReference type="EMBL" id="DVHU01000023">
    <property type="protein sequence ID" value="HIR92313.1"/>
    <property type="molecule type" value="Genomic_DNA"/>
</dbReference>
<dbReference type="CDD" id="cd05563">
    <property type="entry name" value="PTS_IIB_ascorbate"/>
    <property type="match status" value="1"/>
</dbReference>
<organism evidence="3 4">
    <name type="scientific">Candidatus Egerieimonas intestinavium</name>
    <dbReference type="NCBI Taxonomy" id="2840777"/>
    <lineage>
        <taxon>Bacteria</taxon>
        <taxon>Bacillati</taxon>
        <taxon>Bacillota</taxon>
        <taxon>Clostridia</taxon>
        <taxon>Lachnospirales</taxon>
        <taxon>Lachnospiraceae</taxon>
        <taxon>Lachnospiraceae incertae sedis</taxon>
        <taxon>Candidatus Egerieimonas</taxon>
    </lineage>
</organism>
<keyword evidence="1" id="KW-0808">Transferase</keyword>
<gene>
    <name evidence="3" type="ORF">IAB98_02680</name>
</gene>
<evidence type="ECO:0000259" key="2">
    <source>
        <dbReference type="PROSITE" id="PS51099"/>
    </source>
</evidence>
<dbReference type="Proteomes" id="UP000886841">
    <property type="component" value="Unassembled WGS sequence"/>
</dbReference>
<dbReference type="InterPro" id="IPR013011">
    <property type="entry name" value="PTS_EIIB_2"/>
</dbReference>
<evidence type="ECO:0000313" key="4">
    <source>
        <dbReference type="Proteomes" id="UP000886841"/>
    </source>
</evidence>
<evidence type="ECO:0000256" key="1">
    <source>
        <dbReference type="ARBA" id="ARBA00022679"/>
    </source>
</evidence>
<dbReference type="SUPFAM" id="SSF52794">
    <property type="entry name" value="PTS system IIB component-like"/>
    <property type="match status" value="1"/>
</dbReference>
<protein>
    <submittedName>
        <fullName evidence="3">PTS sugar transporter subunit IIB</fullName>
    </submittedName>
</protein>
<keyword evidence="3" id="KW-0762">Sugar transport</keyword>
<feature type="domain" description="PTS EIIB type-2" evidence="2">
    <location>
        <begin position="6"/>
        <end position="100"/>
    </location>
</feature>